<organism evidence="6 7">
    <name type="scientific">Clonostachys solani</name>
    <dbReference type="NCBI Taxonomy" id="160281"/>
    <lineage>
        <taxon>Eukaryota</taxon>
        <taxon>Fungi</taxon>
        <taxon>Dikarya</taxon>
        <taxon>Ascomycota</taxon>
        <taxon>Pezizomycotina</taxon>
        <taxon>Sordariomycetes</taxon>
        <taxon>Hypocreomycetidae</taxon>
        <taxon>Hypocreales</taxon>
        <taxon>Bionectriaceae</taxon>
        <taxon>Clonostachys</taxon>
    </lineage>
</organism>
<dbReference type="GO" id="GO:0003824">
    <property type="term" value="F:catalytic activity"/>
    <property type="evidence" value="ECO:0007669"/>
    <property type="project" value="InterPro"/>
</dbReference>
<feature type="compositionally biased region" description="Pro residues" evidence="4">
    <location>
        <begin position="416"/>
        <end position="425"/>
    </location>
</feature>
<feature type="compositionally biased region" description="Basic residues" evidence="4">
    <location>
        <begin position="2796"/>
        <end position="2805"/>
    </location>
</feature>
<gene>
    <name evidence="6" type="ORF">CSOL1703_00000392</name>
</gene>
<dbReference type="Gene3D" id="3.30.559.30">
    <property type="entry name" value="Nonribosomal peptide synthetase, condensation domain"/>
    <property type="match status" value="3"/>
</dbReference>
<reference evidence="6 7" key="2">
    <citation type="submission" date="2021-10" db="EMBL/GenBank/DDBJ databases">
        <authorList>
            <person name="Piombo E."/>
        </authorList>
    </citation>
    <scope>NUCLEOTIDE SEQUENCE [LARGE SCALE GENOMIC DNA]</scope>
</reference>
<dbReference type="Pfam" id="PF00501">
    <property type="entry name" value="AMP-binding"/>
    <property type="match status" value="1"/>
</dbReference>
<evidence type="ECO:0000256" key="1">
    <source>
        <dbReference type="ARBA" id="ARBA00022450"/>
    </source>
</evidence>
<feature type="region of interest" description="Disordered" evidence="4">
    <location>
        <begin position="338"/>
        <end position="534"/>
    </location>
</feature>
<reference evidence="7" key="1">
    <citation type="submission" date="2019-06" db="EMBL/GenBank/DDBJ databases">
        <authorList>
            <person name="Broberg M."/>
        </authorList>
    </citation>
    <scope>NUCLEOTIDE SEQUENCE [LARGE SCALE GENOMIC DNA]</scope>
</reference>
<dbReference type="SUPFAM" id="SSF56801">
    <property type="entry name" value="Acetyl-CoA synthetase-like"/>
    <property type="match status" value="1"/>
</dbReference>
<dbReference type="OrthoDB" id="416786at2759"/>
<dbReference type="Gene3D" id="3.40.50.12780">
    <property type="entry name" value="N-terminal domain of ligase-like"/>
    <property type="match status" value="1"/>
</dbReference>
<keyword evidence="2" id="KW-0597">Phosphoprotein</keyword>
<dbReference type="InterPro" id="IPR042099">
    <property type="entry name" value="ANL_N_sf"/>
</dbReference>
<evidence type="ECO:0000256" key="3">
    <source>
        <dbReference type="ARBA" id="ARBA00029454"/>
    </source>
</evidence>
<sequence length="2918" mass="322803">MAQEKAVGKYSASAAKQQIPDIVLTEIAQTLNIDRDQIPLFDSFVELGGNISSAFQLEGRLKQLGIAVSADDVFRCRTIAELQTHARSVEQVLSPTAGYNGPPVMPMAMPMDTRSNGSPAHGQSASSSIYGAQSIYGGVPSVYAPKGFHGPSASVYSLPSVYGALPEQKALGESAPAREPAKVVEEVFDEPNQAAATKGGQANGEATAEDQLMQDLEGFLSMAARGDHYCLLRVAAGPFKNNLVAFVSNKTEPVSEAKGFYLPVADQLKVIEERIRRINMALREWGAESPAPDLWIPVHAMVLKKNGNPALRALQWWLRNLADAEQDRIRNFQTVLGQAAPSSAPGSQSSSRRASPPQSVAAAPGQKSDGQRSVPHAENSAEQSKNRQTYAPPTGPPPQAHQQQQQQPRQSHQQRLPPPKHPLPGPAASHTRNKSSYPPSLVLRHSAIIEVPEPTPTPKKPKSILKPSKPYPLPDEPVPGLAPDFGLGPEPALEPLELPASPPAEAHVQQYREPPQQHARHSVYQSKKKPLDRKSSVLLQNRLSTTRPLKTFSMWIEDESGMVEGQELMAGESLDNVEFFPLSAMQQLFFRTSMNLNPDPNSITTSGYKYSQSILLEMKSSSKSITPQNAITALVDRHSMLRSRFRLTAEGWAQVILSESNVDMFRYKSRKIRNENDLDAIVERAVQSINPIIGPIFSADYITTSDHQQYLFLVAHHLAVDRASWRTLVSDLDELLREGIVMSNPSIPFSNWIEYQGYESSHRLTQPTLPFEVLPPSLGYWDLDLTDNTYGRSKQFSFSLDAETTRILQETCDSIFRTEPADVFLTALLLSFRRTFPDRDVPTMWTQEHGRDSRNPDFNIDQTVGWFTSLCPVHLNVDPGADVMELLKLMKDTRRLIPNLGIGFFNTEFLTPSQPFTTTPVEILFNCVDTWNRISYEGSLLRPTSAPGRPLRSVNSDVGQDVGRLALYEFQVSIEDSGTIVDVRYVSPKRQDRIIQWLQTFESCVHEAIGMLSTMGPTLTRADAPLLNVTYEGLTKLATERLEQMGLNDVGEIETICPVSPNQQEILTGQGQDPDSFYCHSLYELNTRDRKPVSQERLCAAWTTVVAAHSSMRSVFIDSISEDGLFDQVVLKRVSPEMLFLDSDRPVETLAALPSMKVTPGQPRHRLSVCKSNQRTYVRIDASQAVIDATSIDNIITRVRELLSGEEVSEDGLLLHTYLFNATTMDLSHSLHEWRSTLAHVRPCTFPVLMRKPPHKAERQSIFLPLKVERHDIHTFCIAREIQPAYVLQLAWALVLRAFVGMDHVSFGFEVAGRDEVNLHGMKKAIGSFASLLPCTVELLPQRKIIECLKSFAEIAAIARRNDNPNMSEIHHATGLTSQDLFNTCLSLRDFDNARHHKPELDSSSFMASLMTSSRSSGCDVSVSTMFIGDNLHIDFTFRTMTVAQAETVVNTFEKAVKLILEDSNQTVDNIDLFTERDSSQLLVNENEFKSREEKTNSCLHTLIYRHAQSRPNAPAIAAWDGHMTYHQMTYCVSTLATHLRNIGVIPGLAVPMVLEKSQWAPVIMLAVLKAGGSIIALDAQDKAAAEFTIKHLQPKIVLATDSALNDLVCIVPNLVIVNERFFSILPPQVSIPALQEPTADHGAVIIFTPGKARVSAVRSLFFTHGSLASTFMAQGPALRMSKDSRVLQLSSFSQDIALVEILGTMVHGGCVCIPSGKDRLEDLGGVMARMNITWSYMTATLARRLDPAYLPRLKTLCFRTRKLDDDMYNFWGPSRNIMLAYGATEICPLGISIAEVTGSTDSSVIPPPLIGKFWILNPEDSKKMMPIGAVGELAIDCPLLTPHTYIPDKTVVAPVSLATENPSRNRYLKTGHLVRYLDDGSIQFISSMYEEQTLDGSQLPVGEIEYHLRRCLGGKVDVVVESVITRDAVQILAAFLEVGYDLEHNAKELEKLRTKTRERTQLLRALHESSAKGSGKIRAITADQIPSTFIPLKQFPMSTSMKVNRRKLAKKVAGMTYTELIGVSTNPDSEEEDKPLPLTHVEERMRHVWANVLDIQPSKIKSNDSFIGLGGDRFLAGKLVIQCRKSHLTVYLLDILRGNTLTEVCQAIATSEITFNERVHSEIRPATMTEGFNIPGFDEKFIKENIAPKMRVRRHDILDITEASAHQVRALETRMYSKKGGMQCLIFNFNGPIRVQKLQTACETLTQLHPAFRTAFAVHNRVVYQVHLGNFRPEFQRYPCPAWCLESVTANVVAEDQDSTFRPEEPVTKFTFLDAGAQSTLIVRLSSSQIDEQAMSILVQDLAALYEGSATLSDKSNFFDYMRAAQAVNSEASVEFWKNKLESAQMTHFVAHEKPYPPAGDIMSVSQTIQVDPVSEFGLNFNTILKAAWAITLAQFSATSDVVFGEVTQGANIPLPDRFDMASLIAPTTNIIPVRIQFSVDQLTPLEFLRPIQEQRVTSRPHEGLGILELVQRCTDWPYWTNFSTVVHHRPQAPVDGSTTLNMGDTTFTHTIARAGMQDIPDILVVSTMDGPQTVTLEIKYSESRIPTDVAEDVLRVLLYAVESVTNYDTIETPMIQSSFDLLHSQAKIPMSTPWPLPRPEKSYQSLPNDDRKILQSLIFSVWTEVLNPQALGVPSDHVHRANFFDLWGSVLPAQAMAERLNDEFSKQPIKGLHRVYLFACDITENPTMSMQYDFIVKKLADDGIVSGIVKRKGHLSWGSISASALSIRHRSTGSMSSGPSSHASVSAAPPPTPGPLPGHGSVPPSPAPYGPGKPTIRDAENTKSIRKTLGGKLRGLRQHKHKTSGGSIESHKSSLVISDPVAIELPPRAAEIARGGSGAISTPSFAPVAHDLQPPPAGHHVPFSPAVPSPAFAREFPQEMAVSPMSAMPPKRRSMDSDNTDPTSPVSPLGPAWLAN</sequence>
<feature type="region of interest" description="Disordered" evidence="4">
    <location>
        <begin position="2732"/>
        <end position="2814"/>
    </location>
</feature>
<evidence type="ECO:0000313" key="7">
    <source>
        <dbReference type="Proteomes" id="UP000775872"/>
    </source>
</evidence>
<dbReference type="InterPro" id="IPR000873">
    <property type="entry name" value="AMP-dep_synth/lig_dom"/>
</dbReference>
<evidence type="ECO:0000256" key="2">
    <source>
        <dbReference type="ARBA" id="ARBA00022553"/>
    </source>
</evidence>
<comment type="caution">
    <text evidence="6">The sequence shown here is derived from an EMBL/GenBank/DDBJ whole genome shotgun (WGS) entry which is preliminary data.</text>
</comment>
<feature type="compositionally biased region" description="Low complexity" evidence="4">
    <location>
        <begin position="400"/>
        <end position="415"/>
    </location>
</feature>
<keyword evidence="1" id="KW-0596">Phosphopantetheine</keyword>
<comment type="similarity">
    <text evidence="3">Belongs to the NRP synthetase family.</text>
</comment>
<feature type="compositionally biased region" description="Low complexity" evidence="4">
    <location>
        <begin position="2734"/>
        <end position="2749"/>
    </location>
</feature>
<dbReference type="Gene3D" id="1.10.1200.10">
    <property type="entry name" value="ACP-like"/>
    <property type="match status" value="2"/>
</dbReference>
<dbReference type="Gene3D" id="3.30.559.10">
    <property type="entry name" value="Chloramphenicol acetyltransferase-like domain"/>
    <property type="match status" value="3"/>
</dbReference>
<feature type="compositionally biased region" description="Basic residues" evidence="4">
    <location>
        <begin position="518"/>
        <end position="531"/>
    </location>
</feature>
<dbReference type="PANTHER" id="PTHR45398">
    <property type="match status" value="1"/>
</dbReference>
<dbReference type="PROSITE" id="PS50075">
    <property type="entry name" value="CARRIER"/>
    <property type="match status" value="2"/>
</dbReference>
<feature type="region of interest" description="Disordered" evidence="4">
    <location>
        <begin position="2874"/>
        <end position="2918"/>
    </location>
</feature>
<evidence type="ECO:0000313" key="6">
    <source>
        <dbReference type="EMBL" id="CAH0048446.1"/>
    </source>
</evidence>
<dbReference type="EMBL" id="CABFOC020000035">
    <property type="protein sequence ID" value="CAH0048446.1"/>
    <property type="molecule type" value="Genomic_DNA"/>
</dbReference>
<dbReference type="PANTHER" id="PTHR45398:SF1">
    <property type="entry name" value="ENZYME, PUTATIVE (JCVI)-RELATED"/>
    <property type="match status" value="1"/>
</dbReference>
<protein>
    <recommendedName>
        <fullName evidence="5">Carrier domain-containing protein</fullName>
    </recommendedName>
</protein>
<dbReference type="InterPro" id="IPR023213">
    <property type="entry name" value="CAT-like_dom_sf"/>
</dbReference>
<keyword evidence="7" id="KW-1185">Reference proteome</keyword>
<dbReference type="InterPro" id="IPR009081">
    <property type="entry name" value="PP-bd_ACP"/>
</dbReference>
<feature type="compositionally biased region" description="Low complexity" evidence="4">
    <location>
        <begin position="338"/>
        <end position="366"/>
    </location>
</feature>
<proteinExistence type="inferred from homology"/>
<accession>A0A9N9Z3L3</accession>
<dbReference type="SUPFAM" id="SSF52777">
    <property type="entry name" value="CoA-dependent acyltransferases"/>
    <property type="match status" value="6"/>
</dbReference>
<dbReference type="InterPro" id="IPR045851">
    <property type="entry name" value="AMP-bd_C_sf"/>
</dbReference>
<dbReference type="Pfam" id="PF00668">
    <property type="entry name" value="Condensation"/>
    <property type="match status" value="3"/>
</dbReference>
<dbReference type="Pfam" id="PF00550">
    <property type="entry name" value="PP-binding"/>
    <property type="match status" value="1"/>
</dbReference>
<dbReference type="Gene3D" id="3.30.300.30">
    <property type="match status" value="1"/>
</dbReference>
<dbReference type="Proteomes" id="UP000775872">
    <property type="component" value="Unassembled WGS sequence"/>
</dbReference>
<feature type="domain" description="Carrier" evidence="5">
    <location>
        <begin position="17"/>
        <end position="90"/>
    </location>
</feature>
<dbReference type="SUPFAM" id="SSF47336">
    <property type="entry name" value="ACP-like"/>
    <property type="match status" value="2"/>
</dbReference>
<feature type="domain" description="Carrier" evidence="5">
    <location>
        <begin position="2037"/>
        <end position="2113"/>
    </location>
</feature>
<name>A0A9N9Z3L3_9HYPO</name>
<feature type="compositionally biased region" description="Low complexity" evidence="4">
    <location>
        <begin position="487"/>
        <end position="506"/>
    </location>
</feature>
<evidence type="ECO:0000256" key="4">
    <source>
        <dbReference type="SAM" id="MobiDB-lite"/>
    </source>
</evidence>
<evidence type="ECO:0000259" key="5">
    <source>
        <dbReference type="PROSITE" id="PS50075"/>
    </source>
</evidence>
<dbReference type="InterPro" id="IPR001242">
    <property type="entry name" value="Condensation_dom"/>
</dbReference>
<dbReference type="InterPro" id="IPR036736">
    <property type="entry name" value="ACP-like_sf"/>
</dbReference>